<dbReference type="SUPFAM" id="SSF48179">
    <property type="entry name" value="6-phosphogluconate dehydrogenase C-terminal domain-like"/>
    <property type="match status" value="1"/>
</dbReference>
<evidence type="ECO:0000256" key="2">
    <source>
        <dbReference type="ARBA" id="ARBA00004994"/>
    </source>
</evidence>
<dbReference type="InterPro" id="IPR003710">
    <property type="entry name" value="ApbA"/>
</dbReference>
<evidence type="ECO:0000256" key="10">
    <source>
        <dbReference type="ARBA" id="ARBA00048793"/>
    </source>
</evidence>
<evidence type="ECO:0000256" key="1">
    <source>
        <dbReference type="ARBA" id="ARBA00002919"/>
    </source>
</evidence>
<evidence type="ECO:0000256" key="3">
    <source>
        <dbReference type="ARBA" id="ARBA00007870"/>
    </source>
</evidence>
<evidence type="ECO:0000259" key="12">
    <source>
        <dbReference type="Pfam" id="PF02558"/>
    </source>
</evidence>
<protein>
    <recommendedName>
        <fullName evidence="5 11">2-dehydropantoate 2-reductase</fullName>
        <ecNumber evidence="4 11">1.1.1.169</ecNumber>
    </recommendedName>
    <alternativeName>
        <fullName evidence="9 11">Ketopantoate reductase</fullName>
    </alternativeName>
</protein>
<evidence type="ECO:0000256" key="5">
    <source>
        <dbReference type="ARBA" id="ARBA00019465"/>
    </source>
</evidence>
<comment type="function">
    <text evidence="1 11">Catalyzes the NADPH-dependent reduction of ketopantoate into pantoic acid.</text>
</comment>
<dbReference type="GO" id="GO:0050661">
    <property type="term" value="F:NADP binding"/>
    <property type="evidence" value="ECO:0007669"/>
    <property type="project" value="TreeGrafter"/>
</dbReference>
<feature type="domain" description="Ketopantoate reductase C-terminal" evidence="13">
    <location>
        <begin position="178"/>
        <end position="318"/>
    </location>
</feature>
<dbReference type="PANTHER" id="PTHR43765:SF2">
    <property type="entry name" value="2-DEHYDROPANTOATE 2-REDUCTASE"/>
    <property type="match status" value="1"/>
</dbReference>
<dbReference type="InterPro" id="IPR013332">
    <property type="entry name" value="KPR_N"/>
</dbReference>
<dbReference type="InterPro" id="IPR013752">
    <property type="entry name" value="KPA_reductase"/>
</dbReference>
<gene>
    <name evidence="14" type="ORF">AFA91_04225</name>
</gene>
<keyword evidence="7 11" id="KW-0521">NADP</keyword>
<dbReference type="Pfam" id="PF08546">
    <property type="entry name" value="ApbA_C"/>
    <property type="match status" value="1"/>
</dbReference>
<dbReference type="STRING" id="134601.AFA91_04225"/>
<accession>A0A0K0X1Q1</accession>
<dbReference type="SUPFAM" id="SSF51735">
    <property type="entry name" value="NAD(P)-binding Rossmann-fold domains"/>
    <property type="match status" value="1"/>
</dbReference>
<dbReference type="GO" id="GO:0015940">
    <property type="term" value="P:pantothenate biosynthetic process"/>
    <property type="evidence" value="ECO:0007669"/>
    <property type="project" value="UniProtKB-UniPathway"/>
</dbReference>
<dbReference type="PATRIC" id="fig|134601.6.peg.874"/>
<comment type="pathway">
    <text evidence="2 11">Cofactor biosynthesis; (R)-pantothenate biosynthesis; (R)-pantoate from 3-methyl-2-oxobutanoate: step 2/2.</text>
</comment>
<dbReference type="OrthoDB" id="9796561at2"/>
<feature type="domain" description="Ketopantoate reductase N-terminal" evidence="12">
    <location>
        <begin position="6"/>
        <end position="153"/>
    </location>
</feature>
<dbReference type="InterPro" id="IPR008927">
    <property type="entry name" value="6-PGluconate_DH-like_C_sf"/>
</dbReference>
<evidence type="ECO:0000256" key="6">
    <source>
        <dbReference type="ARBA" id="ARBA00022655"/>
    </source>
</evidence>
<comment type="similarity">
    <text evidence="3 11">Belongs to the ketopantoate reductase family.</text>
</comment>
<dbReference type="RefSeq" id="WP_049743625.1">
    <property type="nucleotide sequence ID" value="NZ_CP012150.1"/>
</dbReference>
<dbReference type="InterPro" id="IPR013328">
    <property type="entry name" value="6PGD_dom2"/>
</dbReference>
<dbReference type="Gene3D" id="3.40.50.720">
    <property type="entry name" value="NAD(P)-binding Rossmann-like Domain"/>
    <property type="match status" value="1"/>
</dbReference>
<name>A0A0K0X1Q1_MYCGD</name>
<evidence type="ECO:0000256" key="9">
    <source>
        <dbReference type="ARBA" id="ARBA00032024"/>
    </source>
</evidence>
<dbReference type="EMBL" id="CP012150">
    <property type="protein sequence ID" value="AKS31218.1"/>
    <property type="molecule type" value="Genomic_DNA"/>
</dbReference>
<evidence type="ECO:0000256" key="11">
    <source>
        <dbReference type="RuleBase" id="RU362068"/>
    </source>
</evidence>
<comment type="catalytic activity">
    <reaction evidence="10 11">
        <text>(R)-pantoate + NADP(+) = 2-dehydropantoate + NADPH + H(+)</text>
        <dbReference type="Rhea" id="RHEA:16233"/>
        <dbReference type="ChEBI" id="CHEBI:11561"/>
        <dbReference type="ChEBI" id="CHEBI:15378"/>
        <dbReference type="ChEBI" id="CHEBI:15980"/>
        <dbReference type="ChEBI" id="CHEBI:57783"/>
        <dbReference type="ChEBI" id="CHEBI:58349"/>
        <dbReference type="EC" id="1.1.1.169"/>
    </reaction>
</comment>
<dbReference type="AlphaFoldDB" id="A0A0K0X1Q1"/>
<dbReference type="InterPro" id="IPR050838">
    <property type="entry name" value="Ketopantoate_reductase"/>
</dbReference>
<dbReference type="InterPro" id="IPR036291">
    <property type="entry name" value="NAD(P)-bd_dom_sf"/>
</dbReference>
<evidence type="ECO:0000313" key="14">
    <source>
        <dbReference type="EMBL" id="AKS31218.1"/>
    </source>
</evidence>
<dbReference type="PANTHER" id="PTHR43765">
    <property type="entry name" value="2-DEHYDROPANTOATE 2-REDUCTASE-RELATED"/>
    <property type="match status" value="1"/>
</dbReference>
<evidence type="ECO:0000259" key="13">
    <source>
        <dbReference type="Pfam" id="PF08546"/>
    </source>
</evidence>
<sequence>MSDARILVVGAGAIGGVTAAHLARAGRDVTVLDANAEHVRLMNSPGLTFDELGETSQVKITAVDGPAGLTGRFDFALVALKAPYLESALRPLVEGDLVDTYVSLGNGLVQTTIQQIVGTERFVVGITEWGATNVGPGHVAQTTVAPFVIGEVDGTLTARLETLRDVLSAAAEVQVCTDVMNQVWTKLLLNSTFSGLAGVSAMLYGEIAADPLGRTMAYHLWTESYDVARAAGFSVGPLVGIEPRDLVVRSAADLARADAALEVLMNKLGATKASMLQDLERGATTEVDVINGGVCSTAAKAGVASPFNARIVELVHECEQGLRSPGRETLEALAQISAQRQGVNS</sequence>
<proteinExistence type="inferred from homology"/>
<dbReference type="Proteomes" id="UP000062255">
    <property type="component" value="Chromosome"/>
</dbReference>
<evidence type="ECO:0000313" key="15">
    <source>
        <dbReference type="Proteomes" id="UP000062255"/>
    </source>
</evidence>
<dbReference type="NCBIfam" id="TIGR00745">
    <property type="entry name" value="apbA_panE"/>
    <property type="match status" value="1"/>
</dbReference>
<dbReference type="Gene3D" id="1.10.1040.10">
    <property type="entry name" value="N-(1-d-carboxylethyl)-l-norvaline Dehydrogenase, domain 2"/>
    <property type="match status" value="1"/>
</dbReference>
<evidence type="ECO:0000256" key="4">
    <source>
        <dbReference type="ARBA" id="ARBA00013014"/>
    </source>
</evidence>
<dbReference type="GO" id="GO:0005737">
    <property type="term" value="C:cytoplasm"/>
    <property type="evidence" value="ECO:0007669"/>
    <property type="project" value="TreeGrafter"/>
</dbReference>
<evidence type="ECO:0000256" key="7">
    <source>
        <dbReference type="ARBA" id="ARBA00022857"/>
    </source>
</evidence>
<dbReference type="GO" id="GO:0008677">
    <property type="term" value="F:2-dehydropantoate 2-reductase activity"/>
    <property type="evidence" value="ECO:0007669"/>
    <property type="project" value="UniProtKB-EC"/>
</dbReference>
<keyword evidence="6 11" id="KW-0566">Pantothenate biosynthesis</keyword>
<dbReference type="KEGG" id="mgo:AFA91_04225"/>
<dbReference type="Pfam" id="PF02558">
    <property type="entry name" value="ApbA"/>
    <property type="match status" value="1"/>
</dbReference>
<organism evidence="14 15">
    <name type="scientific">Mycolicibacterium goodii</name>
    <name type="common">Mycobacterium goodii</name>
    <dbReference type="NCBI Taxonomy" id="134601"/>
    <lineage>
        <taxon>Bacteria</taxon>
        <taxon>Bacillati</taxon>
        <taxon>Actinomycetota</taxon>
        <taxon>Actinomycetes</taxon>
        <taxon>Mycobacteriales</taxon>
        <taxon>Mycobacteriaceae</taxon>
        <taxon>Mycolicibacterium</taxon>
    </lineage>
</organism>
<dbReference type="UniPathway" id="UPA00028">
    <property type="reaction ID" value="UER00004"/>
</dbReference>
<keyword evidence="8 11" id="KW-0560">Oxidoreductase</keyword>
<evidence type="ECO:0000256" key="8">
    <source>
        <dbReference type="ARBA" id="ARBA00023002"/>
    </source>
</evidence>
<reference evidence="14 15" key="1">
    <citation type="submission" date="2015-07" db="EMBL/GenBank/DDBJ databases">
        <title>Complete genome sequence of Mycobacterium goodii X7B, a facultative thermophilic biodesulfurizing bacterium.</title>
        <authorList>
            <person name="Yu B."/>
            <person name="Li F."/>
            <person name="Xu P."/>
        </authorList>
    </citation>
    <scope>NUCLEOTIDE SEQUENCE [LARGE SCALE GENOMIC DNA]</scope>
    <source>
        <strain evidence="14 15">X7B</strain>
    </source>
</reference>
<dbReference type="EC" id="1.1.1.169" evidence="4 11"/>